<reference evidence="2 3" key="1">
    <citation type="submission" date="2020-05" db="EMBL/GenBank/DDBJ databases">
        <title>WGS assembly of Panicum virgatum.</title>
        <authorList>
            <person name="Lovell J.T."/>
            <person name="Jenkins J."/>
            <person name="Shu S."/>
            <person name="Juenger T.E."/>
            <person name="Schmutz J."/>
        </authorList>
    </citation>
    <scope>NUCLEOTIDE SEQUENCE [LARGE SCALE GENOMIC DNA]</scope>
    <source>
        <strain evidence="3">cv. AP13</strain>
    </source>
</reference>
<comment type="caution">
    <text evidence="2">The sequence shown here is derived from an EMBL/GenBank/DDBJ whole genome shotgun (WGS) entry which is preliminary data.</text>
</comment>
<protein>
    <submittedName>
        <fullName evidence="2">Uncharacterized protein</fullName>
    </submittedName>
</protein>
<accession>A0A8T0PR60</accession>
<dbReference type="Proteomes" id="UP000823388">
    <property type="component" value="Chromosome 8K"/>
</dbReference>
<feature type="region of interest" description="Disordered" evidence="1">
    <location>
        <begin position="87"/>
        <end position="106"/>
    </location>
</feature>
<sequence>MPESSRCPRGHPLHALKLFLEELDPPLQPLLQIVLTGDEISKLRQETRQCPRHDLHESPSAAGSEWRLVTGSVSSLARGFSLATVLEQDGETDGMEGEGNNNRRES</sequence>
<gene>
    <name evidence="2" type="ORF">PVAP13_8KG264202</name>
</gene>
<evidence type="ECO:0000313" key="2">
    <source>
        <dbReference type="EMBL" id="KAG2563585.1"/>
    </source>
</evidence>
<evidence type="ECO:0000256" key="1">
    <source>
        <dbReference type="SAM" id="MobiDB-lite"/>
    </source>
</evidence>
<dbReference type="EMBL" id="CM029051">
    <property type="protein sequence ID" value="KAG2563585.1"/>
    <property type="molecule type" value="Genomic_DNA"/>
</dbReference>
<dbReference type="AlphaFoldDB" id="A0A8T0PR60"/>
<proteinExistence type="predicted"/>
<evidence type="ECO:0000313" key="3">
    <source>
        <dbReference type="Proteomes" id="UP000823388"/>
    </source>
</evidence>
<keyword evidence="3" id="KW-1185">Reference proteome</keyword>
<organism evidence="2 3">
    <name type="scientific">Panicum virgatum</name>
    <name type="common">Blackwell switchgrass</name>
    <dbReference type="NCBI Taxonomy" id="38727"/>
    <lineage>
        <taxon>Eukaryota</taxon>
        <taxon>Viridiplantae</taxon>
        <taxon>Streptophyta</taxon>
        <taxon>Embryophyta</taxon>
        <taxon>Tracheophyta</taxon>
        <taxon>Spermatophyta</taxon>
        <taxon>Magnoliopsida</taxon>
        <taxon>Liliopsida</taxon>
        <taxon>Poales</taxon>
        <taxon>Poaceae</taxon>
        <taxon>PACMAD clade</taxon>
        <taxon>Panicoideae</taxon>
        <taxon>Panicodae</taxon>
        <taxon>Paniceae</taxon>
        <taxon>Panicinae</taxon>
        <taxon>Panicum</taxon>
        <taxon>Panicum sect. Hiantes</taxon>
    </lineage>
</organism>
<name>A0A8T0PR60_PANVG</name>